<evidence type="ECO:0000313" key="1">
    <source>
        <dbReference type="EMBL" id="WMV42138.1"/>
    </source>
</evidence>
<protein>
    <submittedName>
        <fullName evidence="1">Uncharacterized protein</fullName>
    </submittedName>
</protein>
<keyword evidence="2" id="KW-1185">Reference proteome</keyword>
<sequence length="262" mass="29479">MRERDSWKKYTAFSFTCRPAEVGAWLPNNVAESLAIAWPLRMDKGDVEMVDAEKNVPASDVLVSNETPIKPAGVGARLPNSVVESLVNSMASKVRKSTITFLPVNKQKKFGTASKLLMRVDVITESKDLKVLTMDSLIGNLRTYEMNRNQEVPKKEVKKDKSLALKMASGDTSDEEKDMAYLTRRFQKIVRKHGDGGTLQVRSSKSFVPHARTYAQNSDRAKWQAWHRVWLLHHQGVQAFGGTLGSRYCENSKIVFLLKHVG</sequence>
<dbReference type="EMBL" id="CP133619">
    <property type="protein sequence ID" value="WMV42138.1"/>
    <property type="molecule type" value="Genomic_DNA"/>
</dbReference>
<proteinExistence type="predicted"/>
<name>A0AAF0ZLJ8_SOLVR</name>
<evidence type="ECO:0000313" key="2">
    <source>
        <dbReference type="Proteomes" id="UP001234989"/>
    </source>
</evidence>
<dbReference type="AlphaFoldDB" id="A0AAF0ZLJ8"/>
<organism evidence="1 2">
    <name type="scientific">Solanum verrucosum</name>
    <dbReference type="NCBI Taxonomy" id="315347"/>
    <lineage>
        <taxon>Eukaryota</taxon>
        <taxon>Viridiplantae</taxon>
        <taxon>Streptophyta</taxon>
        <taxon>Embryophyta</taxon>
        <taxon>Tracheophyta</taxon>
        <taxon>Spermatophyta</taxon>
        <taxon>Magnoliopsida</taxon>
        <taxon>eudicotyledons</taxon>
        <taxon>Gunneridae</taxon>
        <taxon>Pentapetalae</taxon>
        <taxon>asterids</taxon>
        <taxon>lamiids</taxon>
        <taxon>Solanales</taxon>
        <taxon>Solanaceae</taxon>
        <taxon>Solanoideae</taxon>
        <taxon>Solaneae</taxon>
        <taxon>Solanum</taxon>
    </lineage>
</organism>
<gene>
    <name evidence="1" type="ORF">MTR67_035523</name>
</gene>
<dbReference type="Proteomes" id="UP001234989">
    <property type="component" value="Chromosome 8"/>
</dbReference>
<reference evidence="1" key="1">
    <citation type="submission" date="2023-08" db="EMBL/GenBank/DDBJ databases">
        <title>A de novo genome assembly of Solanum verrucosum Schlechtendal, a Mexican diploid species geographically isolated from the other diploid A-genome species in potato relatives.</title>
        <authorList>
            <person name="Hosaka K."/>
        </authorList>
    </citation>
    <scope>NUCLEOTIDE SEQUENCE</scope>
    <source>
        <tissue evidence="1">Young leaves</tissue>
    </source>
</reference>
<accession>A0AAF0ZLJ8</accession>